<evidence type="ECO:0000256" key="2">
    <source>
        <dbReference type="ARBA" id="ARBA00022801"/>
    </source>
</evidence>
<dbReference type="SUPFAM" id="SSF51556">
    <property type="entry name" value="Metallo-dependent hydrolases"/>
    <property type="match status" value="1"/>
</dbReference>
<proteinExistence type="predicted"/>
<dbReference type="Gene3D" id="2.30.40.10">
    <property type="entry name" value="Urease, subunit C, domain 1"/>
    <property type="match status" value="1"/>
</dbReference>
<comment type="caution">
    <text evidence="5">The sequence shown here is derived from an EMBL/GenBank/DDBJ whole genome shotgun (WGS) entry which is preliminary data.</text>
</comment>
<accession>A0A367ZK83</accession>
<organism evidence="5 6">
    <name type="scientific">Candidatus Ozemobacter sibiricus</name>
    <dbReference type="NCBI Taxonomy" id="2268124"/>
    <lineage>
        <taxon>Bacteria</taxon>
        <taxon>Candidatus Ozemobacteria</taxon>
        <taxon>Candidatus Ozemobacterales</taxon>
        <taxon>Candidatus Ozemobacteraceae</taxon>
        <taxon>Candidatus Ozemobacter</taxon>
    </lineage>
</organism>
<dbReference type="Proteomes" id="UP000252355">
    <property type="component" value="Unassembled WGS sequence"/>
</dbReference>
<dbReference type="PANTHER" id="PTHR43794">
    <property type="entry name" value="AMINOHYDROLASE SSNA-RELATED"/>
    <property type="match status" value="1"/>
</dbReference>
<dbReference type="AlphaFoldDB" id="A0A367ZK83"/>
<dbReference type="InterPro" id="IPR032466">
    <property type="entry name" value="Metal_Hydrolase"/>
</dbReference>
<dbReference type="FunFam" id="3.20.20.140:FF:000014">
    <property type="entry name" value="5-methylthioadenosine/S-adenosylhomocysteine deaminase"/>
    <property type="match status" value="1"/>
</dbReference>
<dbReference type="InterPro" id="IPR050287">
    <property type="entry name" value="MTA/SAH_deaminase"/>
</dbReference>
<dbReference type="GO" id="GO:0046872">
    <property type="term" value="F:metal ion binding"/>
    <property type="evidence" value="ECO:0007669"/>
    <property type="project" value="UniProtKB-KW"/>
</dbReference>
<protein>
    <submittedName>
        <fullName evidence="5">Guanine deaminase</fullName>
    </submittedName>
</protein>
<evidence type="ECO:0000313" key="6">
    <source>
        <dbReference type="Proteomes" id="UP000252355"/>
    </source>
</evidence>
<dbReference type="CDD" id="cd01298">
    <property type="entry name" value="ATZ_TRZ_like"/>
    <property type="match status" value="1"/>
</dbReference>
<keyword evidence="2" id="KW-0378">Hydrolase</keyword>
<dbReference type="GO" id="GO:0019239">
    <property type="term" value="F:deaminase activity"/>
    <property type="evidence" value="ECO:0007669"/>
    <property type="project" value="UniProtKB-ARBA"/>
</dbReference>
<evidence type="ECO:0000259" key="4">
    <source>
        <dbReference type="Pfam" id="PF01979"/>
    </source>
</evidence>
<dbReference type="EMBL" id="QOQW01000022">
    <property type="protein sequence ID" value="RCK78533.1"/>
    <property type="molecule type" value="Genomic_DNA"/>
</dbReference>
<reference evidence="5 6" key="1">
    <citation type="submission" date="2018-05" db="EMBL/GenBank/DDBJ databases">
        <title>A metagenomic window into the 2 km-deep terrestrial subsurface aquifer revealed taxonomically and functionally diverse microbial community comprising novel uncultured bacterial lineages.</title>
        <authorList>
            <person name="Kadnikov V.V."/>
            <person name="Mardanov A.V."/>
            <person name="Beletsky A.V."/>
            <person name="Banks D."/>
            <person name="Pimenov N.V."/>
            <person name="Frank Y.A."/>
            <person name="Karnachuk O.V."/>
            <person name="Ravin N.V."/>
        </authorList>
    </citation>
    <scope>NUCLEOTIDE SEQUENCE [LARGE SCALE GENOMIC DNA]</scope>
    <source>
        <strain evidence="5">BY5</strain>
    </source>
</reference>
<feature type="domain" description="Amidohydrolase-related" evidence="4">
    <location>
        <begin position="57"/>
        <end position="423"/>
    </location>
</feature>
<name>A0A367ZK83_9BACT</name>
<keyword evidence="3" id="KW-0862">Zinc</keyword>
<dbReference type="NCBIfam" id="NF006055">
    <property type="entry name" value="PRK08203.1"/>
    <property type="match status" value="1"/>
</dbReference>
<dbReference type="SUPFAM" id="SSF51338">
    <property type="entry name" value="Composite domain of metallo-dependent hydrolases"/>
    <property type="match status" value="1"/>
</dbReference>
<gene>
    <name evidence="5" type="ORF">OZSIB_1453</name>
</gene>
<dbReference type="InterPro" id="IPR011059">
    <property type="entry name" value="Metal-dep_hydrolase_composite"/>
</dbReference>
<dbReference type="PANTHER" id="PTHR43794:SF11">
    <property type="entry name" value="AMIDOHYDROLASE-RELATED DOMAIN-CONTAINING PROTEIN"/>
    <property type="match status" value="1"/>
</dbReference>
<evidence type="ECO:0000256" key="1">
    <source>
        <dbReference type="ARBA" id="ARBA00022723"/>
    </source>
</evidence>
<dbReference type="Gene3D" id="3.20.20.140">
    <property type="entry name" value="Metal-dependent hydrolases"/>
    <property type="match status" value="1"/>
</dbReference>
<evidence type="ECO:0000256" key="3">
    <source>
        <dbReference type="ARBA" id="ARBA00022833"/>
    </source>
</evidence>
<dbReference type="InterPro" id="IPR006680">
    <property type="entry name" value="Amidohydro-rel"/>
</dbReference>
<dbReference type="GO" id="GO:0016814">
    <property type="term" value="F:hydrolase activity, acting on carbon-nitrogen (but not peptide) bonds, in cyclic amidines"/>
    <property type="evidence" value="ECO:0007669"/>
    <property type="project" value="UniProtKB-ARBA"/>
</dbReference>
<evidence type="ECO:0000313" key="5">
    <source>
        <dbReference type="EMBL" id="RCK78533.1"/>
    </source>
</evidence>
<dbReference type="Pfam" id="PF01979">
    <property type="entry name" value="Amidohydro_1"/>
    <property type="match status" value="1"/>
</dbReference>
<sequence>MHLFVKNARYLWPGGDQPLMENASLLIDGSRIVAVGDAQTLAPRAVGARTINAEDLLVMPGLVNTHHHFYQTLTRNFPNVQNAELFEWLINLYPLWAKLTAEDFHLSTTIAALELLQSGCTTALDHSYLVPAGQNHLFYRQVDAARETGLRFHLCRGSMSRSKKDGGLPPDSVVQTEEEIMAETANLVKAVHQPERGGMIRIVVAPCSPFSVTKELMVEAKKWANLHGLKCHTHLAETKDEEEYCKKVYGCRPFEMMEQLGWMDHNSFFAHSIHFSKEEVARMGQARGGVAHCPTSNMRLGSGIAPIVEMKAAGVPIGLGVDGSASNDSSNMLLEARQCLLLQRVAKGAKCLTALEALQLATVGGAEVLGRDDIGKLLPDYEADLIGIRLDSLRQAGSSTDPLAAIVFCGVDRVDLSIVHGELLIHRGKFTRFSDDQLAELIRRQNERSRELYCGA</sequence>
<keyword evidence="1" id="KW-0479">Metal-binding</keyword>